<evidence type="ECO:0000256" key="8">
    <source>
        <dbReference type="PIRSR" id="PIRSR607745-1"/>
    </source>
</evidence>
<dbReference type="GO" id="GO:0016531">
    <property type="term" value="F:copper chaperone activity"/>
    <property type="evidence" value="ECO:0007669"/>
    <property type="project" value="EnsemblFungi"/>
</dbReference>
<sequence length="62" mass="7061">MSEQAQTNKSETSNKPKPCCVCLDEKKARDECLLFSGEEDGKCQEFIDKYKICMKGFGFKTN</sequence>
<dbReference type="PROSITE" id="PS51808">
    <property type="entry name" value="CHCH"/>
    <property type="match status" value="1"/>
</dbReference>
<dbReference type="RefSeq" id="XP_018710621.1">
    <property type="nucleotide sequence ID" value="XM_018856207.1"/>
</dbReference>
<dbReference type="Proteomes" id="UP000092555">
    <property type="component" value="Unassembled WGS sequence"/>
</dbReference>
<keyword evidence="5" id="KW-0496">Mitochondrion</keyword>
<evidence type="ECO:0000256" key="2">
    <source>
        <dbReference type="ARBA" id="ARBA00009241"/>
    </source>
</evidence>
<accession>A0A1A0H7U6</accession>
<evidence type="ECO:0000256" key="7">
    <source>
        <dbReference type="ARBA" id="ARBA00023186"/>
    </source>
</evidence>
<dbReference type="GO" id="GO:1903136">
    <property type="term" value="F:cuprous ion binding"/>
    <property type="evidence" value="ECO:0007669"/>
    <property type="project" value="EnsemblFungi"/>
</dbReference>
<dbReference type="EMBL" id="LXTC01000005">
    <property type="protein sequence ID" value="OBA20096.1"/>
    <property type="molecule type" value="Genomic_DNA"/>
</dbReference>
<feature type="binding site" evidence="8">
    <location>
        <position position="20"/>
    </location>
    <ligand>
        <name>Cu cation</name>
        <dbReference type="ChEBI" id="CHEBI:23378"/>
    </ligand>
</feature>
<evidence type="ECO:0000256" key="6">
    <source>
        <dbReference type="ARBA" id="ARBA00023157"/>
    </source>
</evidence>
<dbReference type="PANTHER" id="PTHR16719:SF0">
    <property type="entry name" value="CYTOCHROME C OXIDASE COPPER CHAPERONE"/>
    <property type="match status" value="1"/>
</dbReference>
<reference evidence="9 10" key="1">
    <citation type="submission" date="2016-05" db="EMBL/GenBank/DDBJ databases">
        <title>Comparative genomics of biotechnologically important yeasts.</title>
        <authorList>
            <consortium name="DOE Joint Genome Institute"/>
            <person name="Riley R."/>
            <person name="Haridas S."/>
            <person name="Wolfe K.H."/>
            <person name="Lopes M.R."/>
            <person name="Hittinger C.T."/>
            <person name="Goker M."/>
            <person name="Salamov A."/>
            <person name="Wisecaver J."/>
            <person name="Long T.M."/>
            <person name="Aerts A.L."/>
            <person name="Barry K."/>
            <person name="Choi C."/>
            <person name="Clum A."/>
            <person name="Coughlan A.Y."/>
            <person name="Deshpande S."/>
            <person name="Douglass A.P."/>
            <person name="Hanson S.J."/>
            <person name="Klenk H.-P."/>
            <person name="LaButti K."/>
            <person name="Lapidus A."/>
            <person name="Lindquist E."/>
            <person name="Lipzen A."/>
            <person name="Meier-kolthoff J.P."/>
            <person name="Ohm R.A."/>
            <person name="Otillar R.P."/>
            <person name="Pangilinan J."/>
            <person name="Peng Y."/>
            <person name="Rokas A."/>
            <person name="Rosa C.A."/>
            <person name="Scheuner C."/>
            <person name="Sibirny A.A."/>
            <person name="Slot J.C."/>
            <person name="Stielow J.B."/>
            <person name="Sun H."/>
            <person name="Kurtzman C.P."/>
            <person name="Blackwell M."/>
            <person name="Grigoriev I.V."/>
            <person name="Jeffries T.W."/>
        </authorList>
    </citation>
    <scope>NUCLEOTIDE SEQUENCE [LARGE SCALE GENOMIC DNA]</scope>
    <source>
        <strain evidence="9 10">NRRL YB-4993</strain>
    </source>
</reference>
<evidence type="ECO:0000256" key="4">
    <source>
        <dbReference type="ARBA" id="ARBA00023008"/>
    </source>
</evidence>
<dbReference type="GO" id="GO:0006825">
    <property type="term" value="P:copper ion transport"/>
    <property type="evidence" value="ECO:0007669"/>
    <property type="project" value="EnsemblFungi"/>
</dbReference>
<dbReference type="GO" id="GO:0005829">
    <property type="term" value="C:cytosol"/>
    <property type="evidence" value="ECO:0007669"/>
    <property type="project" value="EnsemblFungi"/>
</dbReference>
<keyword evidence="7" id="KW-0143">Chaperone</keyword>
<comment type="similarity">
    <text evidence="2">Belongs to the COX17 family.</text>
</comment>
<dbReference type="STRING" id="869754.A0A1A0H7U6"/>
<evidence type="ECO:0000256" key="3">
    <source>
        <dbReference type="ARBA" id="ARBA00022723"/>
    </source>
</evidence>
<evidence type="ECO:0000313" key="9">
    <source>
        <dbReference type="EMBL" id="OBA20096.1"/>
    </source>
</evidence>
<dbReference type="PANTHER" id="PTHR16719">
    <property type="entry name" value="CYTOCHROME C OXIDASE COPPER CHAPERONE"/>
    <property type="match status" value="1"/>
</dbReference>
<dbReference type="InterPro" id="IPR007745">
    <property type="entry name" value="Cyt_c_oxidase_Cu-chaperone"/>
</dbReference>
<keyword evidence="4 8" id="KW-0186">Copper</keyword>
<feature type="binding site" evidence="8">
    <location>
        <position position="19"/>
    </location>
    <ligand>
        <name>Cu cation</name>
        <dbReference type="ChEBI" id="CHEBI:23378"/>
    </ligand>
</feature>
<dbReference type="InterPro" id="IPR009069">
    <property type="entry name" value="Cys_alpha_HP_mot_SF"/>
</dbReference>
<dbReference type="GO" id="GO:0033617">
    <property type="term" value="P:mitochondrial respiratory chain complex IV assembly"/>
    <property type="evidence" value="ECO:0007669"/>
    <property type="project" value="EnsemblFungi"/>
</dbReference>
<dbReference type="AlphaFoldDB" id="A0A1A0H7U6"/>
<organism evidence="9 10">
    <name type="scientific">Metschnikowia bicuspidata var. bicuspidata NRRL YB-4993</name>
    <dbReference type="NCBI Taxonomy" id="869754"/>
    <lineage>
        <taxon>Eukaryota</taxon>
        <taxon>Fungi</taxon>
        <taxon>Dikarya</taxon>
        <taxon>Ascomycota</taxon>
        <taxon>Saccharomycotina</taxon>
        <taxon>Pichiomycetes</taxon>
        <taxon>Metschnikowiaceae</taxon>
        <taxon>Metschnikowia</taxon>
    </lineage>
</organism>
<comment type="subcellular location">
    <subcellularLocation>
        <location evidence="1">Mitochondrion intermembrane space</location>
    </subcellularLocation>
</comment>
<dbReference type="Gene3D" id="1.10.287.1130">
    <property type="entry name" value="CytochromE C oxidase copper chaperone"/>
    <property type="match status" value="1"/>
</dbReference>
<dbReference type="GO" id="GO:0005758">
    <property type="term" value="C:mitochondrial intermembrane space"/>
    <property type="evidence" value="ECO:0007669"/>
    <property type="project" value="UniProtKB-SubCell"/>
</dbReference>
<dbReference type="SUPFAM" id="SSF47072">
    <property type="entry name" value="Cysteine alpha-hairpin motif"/>
    <property type="match status" value="1"/>
</dbReference>
<keyword evidence="3 8" id="KW-0479">Metal-binding</keyword>
<protein>
    <recommendedName>
        <fullName evidence="11">Cytochrome c oxidase copper chaperone</fullName>
    </recommendedName>
</protein>
<dbReference type="OrthoDB" id="431202at2759"/>
<evidence type="ECO:0000256" key="1">
    <source>
        <dbReference type="ARBA" id="ARBA00004569"/>
    </source>
</evidence>
<dbReference type="Pfam" id="PF05051">
    <property type="entry name" value="COX17"/>
    <property type="match status" value="1"/>
</dbReference>
<evidence type="ECO:0008006" key="11">
    <source>
        <dbReference type="Google" id="ProtNLM"/>
    </source>
</evidence>
<evidence type="ECO:0000256" key="5">
    <source>
        <dbReference type="ARBA" id="ARBA00023128"/>
    </source>
</evidence>
<dbReference type="GeneID" id="30029183"/>
<gene>
    <name evidence="9" type="ORF">METBIDRAFT_33056</name>
</gene>
<proteinExistence type="inferred from homology"/>
<keyword evidence="6" id="KW-1015">Disulfide bond</keyword>
<name>A0A1A0H7U6_9ASCO</name>
<evidence type="ECO:0000313" key="10">
    <source>
        <dbReference type="Proteomes" id="UP000092555"/>
    </source>
</evidence>
<keyword evidence="10" id="KW-1185">Reference proteome</keyword>
<comment type="caution">
    <text evidence="9">The sequence shown here is derived from an EMBL/GenBank/DDBJ whole genome shotgun (WGS) entry which is preliminary data.</text>
</comment>